<accession>A0A6A6XVV8</accession>
<dbReference type="Proteomes" id="UP000799757">
    <property type="component" value="Unassembled WGS sequence"/>
</dbReference>
<proteinExistence type="predicted"/>
<evidence type="ECO:0000256" key="1">
    <source>
        <dbReference type="SAM" id="SignalP"/>
    </source>
</evidence>
<dbReference type="EMBL" id="MU001752">
    <property type="protein sequence ID" value="KAF2800175.1"/>
    <property type="molecule type" value="Genomic_DNA"/>
</dbReference>
<feature type="chain" id="PRO_5025613192" evidence="1">
    <location>
        <begin position="24"/>
        <end position="156"/>
    </location>
</feature>
<name>A0A6A6XVV8_9PLEO</name>
<keyword evidence="1" id="KW-0732">Signal</keyword>
<protein>
    <submittedName>
        <fullName evidence="2">Uncharacterized protein</fullName>
    </submittedName>
</protein>
<reference evidence="2" key="1">
    <citation type="journal article" date="2020" name="Stud. Mycol.">
        <title>101 Dothideomycetes genomes: a test case for predicting lifestyles and emergence of pathogens.</title>
        <authorList>
            <person name="Haridas S."/>
            <person name="Albert R."/>
            <person name="Binder M."/>
            <person name="Bloem J."/>
            <person name="Labutti K."/>
            <person name="Salamov A."/>
            <person name="Andreopoulos B."/>
            <person name="Baker S."/>
            <person name="Barry K."/>
            <person name="Bills G."/>
            <person name="Bluhm B."/>
            <person name="Cannon C."/>
            <person name="Castanera R."/>
            <person name="Culley D."/>
            <person name="Daum C."/>
            <person name="Ezra D."/>
            <person name="Gonzalez J."/>
            <person name="Henrissat B."/>
            <person name="Kuo A."/>
            <person name="Liang C."/>
            <person name="Lipzen A."/>
            <person name="Lutzoni F."/>
            <person name="Magnuson J."/>
            <person name="Mondo S."/>
            <person name="Nolan M."/>
            <person name="Ohm R."/>
            <person name="Pangilinan J."/>
            <person name="Park H.-J."/>
            <person name="Ramirez L."/>
            <person name="Alfaro M."/>
            <person name="Sun H."/>
            <person name="Tritt A."/>
            <person name="Yoshinaga Y."/>
            <person name="Zwiers L.-H."/>
            <person name="Turgeon B."/>
            <person name="Goodwin S."/>
            <person name="Spatafora J."/>
            <person name="Crous P."/>
            <person name="Grigoriev I."/>
        </authorList>
    </citation>
    <scope>NUCLEOTIDE SEQUENCE</scope>
    <source>
        <strain evidence="2">CBS 109.77</strain>
    </source>
</reference>
<evidence type="ECO:0000313" key="3">
    <source>
        <dbReference type="Proteomes" id="UP000799757"/>
    </source>
</evidence>
<gene>
    <name evidence="2" type="ORF">K505DRAFT_25574</name>
</gene>
<feature type="signal peptide" evidence="1">
    <location>
        <begin position="1"/>
        <end position="23"/>
    </location>
</feature>
<keyword evidence="3" id="KW-1185">Reference proteome</keyword>
<evidence type="ECO:0000313" key="2">
    <source>
        <dbReference type="EMBL" id="KAF2800175.1"/>
    </source>
</evidence>
<sequence>MAACSLRVSLFLLVISWIPWIGAVPLGSVAYFTTDVDDVVWETIIVTRTVVLCSSKLGKNANTTSLRSSTSKNFRSTTAGLPLTSSFSGYGTQPSSVALLSRNTTMFPETANVYGTSSSGIVSFVSDSAGAKLILNASEFAYFVHFASRQRNIDYE</sequence>
<organism evidence="2 3">
    <name type="scientific">Melanomma pulvis-pyrius CBS 109.77</name>
    <dbReference type="NCBI Taxonomy" id="1314802"/>
    <lineage>
        <taxon>Eukaryota</taxon>
        <taxon>Fungi</taxon>
        <taxon>Dikarya</taxon>
        <taxon>Ascomycota</taxon>
        <taxon>Pezizomycotina</taxon>
        <taxon>Dothideomycetes</taxon>
        <taxon>Pleosporomycetidae</taxon>
        <taxon>Pleosporales</taxon>
        <taxon>Melanommataceae</taxon>
        <taxon>Melanomma</taxon>
    </lineage>
</organism>
<dbReference type="AlphaFoldDB" id="A0A6A6XVV8"/>